<evidence type="ECO:0000313" key="1">
    <source>
        <dbReference type="EMBL" id="GBL87473.1"/>
    </source>
</evidence>
<comment type="caution">
    <text evidence="1">The sequence shown here is derived from an EMBL/GenBank/DDBJ whole genome shotgun (WGS) entry which is preliminary data.</text>
</comment>
<gene>
    <name evidence="1" type="ORF">AVEN_118401_1</name>
</gene>
<protein>
    <submittedName>
        <fullName evidence="1">Uncharacterized protein</fullName>
    </submittedName>
</protein>
<dbReference type="Proteomes" id="UP000499080">
    <property type="component" value="Unassembled WGS sequence"/>
</dbReference>
<dbReference type="AlphaFoldDB" id="A0A4Y2B623"/>
<dbReference type="EMBL" id="BGPR01000053">
    <property type="protein sequence ID" value="GBL87473.1"/>
    <property type="molecule type" value="Genomic_DNA"/>
</dbReference>
<name>A0A4Y2B623_ARAVE</name>
<keyword evidence="2" id="KW-1185">Reference proteome</keyword>
<accession>A0A4Y2B623</accession>
<organism evidence="1 2">
    <name type="scientific">Araneus ventricosus</name>
    <name type="common">Orbweaver spider</name>
    <name type="synonym">Epeira ventricosa</name>
    <dbReference type="NCBI Taxonomy" id="182803"/>
    <lineage>
        <taxon>Eukaryota</taxon>
        <taxon>Metazoa</taxon>
        <taxon>Ecdysozoa</taxon>
        <taxon>Arthropoda</taxon>
        <taxon>Chelicerata</taxon>
        <taxon>Arachnida</taxon>
        <taxon>Araneae</taxon>
        <taxon>Araneomorphae</taxon>
        <taxon>Entelegynae</taxon>
        <taxon>Araneoidea</taxon>
        <taxon>Araneidae</taxon>
        <taxon>Araneus</taxon>
    </lineage>
</organism>
<sequence>MGHVRFTNDSVDRVILDGSSFGASQPLLRPSNIREIYHFGGRGILVRRGIMFDGCTYTSEYPWREFCELIAVQRWGSLTLWEVFQEAVRDYFTFMMTIRGHTQLIMWMNFWRKSLFTEWSGQPDHWITIPQNMFGMIWKEPLHDISPSPWV</sequence>
<evidence type="ECO:0000313" key="2">
    <source>
        <dbReference type="Proteomes" id="UP000499080"/>
    </source>
</evidence>
<proteinExistence type="predicted"/>
<reference evidence="1 2" key="1">
    <citation type="journal article" date="2019" name="Sci. Rep.">
        <title>Orb-weaving spider Araneus ventricosus genome elucidates the spidroin gene catalogue.</title>
        <authorList>
            <person name="Kono N."/>
            <person name="Nakamura H."/>
            <person name="Ohtoshi R."/>
            <person name="Moran D.A.P."/>
            <person name="Shinohara A."/>
            <person name="Yoshida Y."/>
            <person name="Fujiwara M."/>
            <person name="Mori M."/>
            <person name="Tomita M."/>
            <person name="Arakawa K."/>
        </authorList>
    </citation>
    <scope>NUCLEOTIDE SEQUENCE [LARGE SCALE GENOMIC DNA]</scope>
</reference>